<keyword evidence="7" id="KW-1185">Reference proteome</keyword>
<gene>
    <name evidence="6" type="ORF">RclHR1_00570039</name>
</gene>
<evidence type="ECO:0000256" key="2">
    <source>
        <dbReference type="ARBA" id="ARBA00022980"/>
    </source>
</evidence>
<dbReference type="NCBIfam" id="TIGR03953">
    <property type="entry name" value="rplD_bact"/>
    <property type="match status" value="1"/>
</dbReference>
<evidence type="ECO:0000313" key="7">
    <source>
        <dbReference type="Proteomes" id="UP000247702"/>
    </source>
</evidence>
<keyword evidence="3" id="KW-0687">Ribonucleoprotein</keyword>
<dbReference type="PANTHER" id="PTHR10746:SF6">
    <property type="entry name" value="LARGE RIBOSOMAL SUBUNIT PROTEIN UL4M"/>
    <property type="match status" value="1"/>
</dbReference>
<dbReference type="Gene3D" id="3.40.1370.10">
    <property type="match status" value="1"/>
</dbReference>
<evidence type="ECO:0000256" key="4">
    <source>
        <dbReference type="ARBA" id="ARBA00040565"/>
    </source>
</evidence>
<reference evidence="6 7" key="1">
    <citation type="submission" date="2017-11" db="EMBL/GenBank/DDBJ databases">
        <title>The genome of Rhizophagus clarus HR1 reveals common genetic basis of auxotrophy among arbuscular mycorrhizal fungi.</title>
        <authorList>
            <person name="Kobayashi Y."/>
        </authorList>
    </citation>
    <scope>NUCLEOTIDE SEQUENCE [LARGE SCALE GENOMIC DNA]</scope>
    <source>
        <strain evidence="6 7">HR1</strain>
    </source>
</reference>
<dbReference type="GO" id="GO:0005840">
    <property type="term" value="C:ribosome"/>
    <property type="evidence" value="ECO:0007669"/>
    <property type="project" value="UniProtKB-KW"/>
</dbReference>
<dbReference type="PANTHER" id="PTHR10746">
    <property type="entry name" value="50S RIBOSOMAL PROTEIN L4"/>
    <property type="match status" value="1"/>
</dbReference>
<feature type="compositionally biased region" description="Basic residues" evidence="5">
    <location>
        <begin position="147"/>
        <end position="160"/>
    </location>
</feature>
<dbReference type="GO" id="GO:1990904">
    <property type="term" value="C:ribonucleoprotein complex"/>
    <property type="evidence" value="ECO:0007669"/>
    <property type="project" value="UniProtKB-KW"/>
</dbReference>
<dbReference type="HAMAP" id="MF_01328_B">
    <property type="entry name" value="Ribosomal_uL4_B"/>
    <property type="match status" value="1"/>
</dbReference>
<protein>
    <recommendedName>
        <fullName evidence="4">Large ribosomal subunit protein uL4m</fullName>
    </recommendedName>
</protein>
<accession>A0A2Z6RUI4</accession>
<dbReference type="Pfam" id="PF00573">
    <property type="entry name" value="Ribosomal_L4"/>
    <property type="match status" value="1"/>
</dbReference>
<dbReference type="STRING" id="94130.A0A2Z6RUI4"/>
<proteinExistence type="inferred from homology"/>
<dbReference type="AlphaFoldDB" id="A0A2Z6RUI4"/>
<evidence type="ECO:0000256" key="5">
    <source>
        <dbReference type="SAM" id="MobiDB-lite"/>
    </source>
</evidence>
<evidence type="ECO:0000313" key="6">
    <source>
        <dbReference type="EMBL" id="GBC04483.1"/>
    </source>
</evidence>
<feature type="region of interest" description="Disordered" evidence="5">
    <location>
        <begin position="127"/>
        <end position="175"/>
    </location>
</feature>
<comment type="similarity">
    <text evidence="1">Belongs to the universal ribosomal protein uL4 family.</text>
</comment>
<dbReference type="EMBL" id="BEXD01003948">
    <property type="protein sequence ID" value="GBC04483.1"/>
    <property type="molecule type" value="Genomic_DNA"/>
</dbReference>
<evidence type="ECO:0000256" key="3">
    <source>
        <dbReference type="ARBA" id="ARBA00023274"/>
    </source>
</evidence>
<keyword evidence="2" id="KW-0689">Ribosomal protein</keyword>
<evidence type="ECO:0000256" key="1">
    <source>
        <dbReference type="ARBA" id="ARBA00010528"/>
    </source>
</evidence>
<dbReference type="GO" id="GO:0006412">
    <property type="term" value="P:translation"/>
    <property type="evidence" value="ECO:0007669"/>
    <property type="project" value="InterPro"/>
</dbReference>
<comment type="caution">
    <text evidence="6">The sequence shown here is derived from an EMBL/GenBank/DDBJ whole genome shotgun (WGS) entry which is preliminary data.</text>
</comment>
<dbReference type="SUPFAM" id="SSF52166">
    <property type="entry name" value="Ribosomal protein L4"/>
    <property type="match status" value="1"/>
</dbReference>
<dbReference type="InterPro" id="IPR002136">
    <property type="entry name" value="Ribosomal_uL4"/>
</dbReference>
<name>A0A2Z6RUI4_9GLOM</name>
<sequence length="300" mass="34531">MVFTCQSDHELPDNDYLIYLSSLIYNMWAKEWKTLLSRQWQYQRNLHTKFFSENISKESSVSTQPQVILKAVSPLPTHIEAWIHDFETNTPLGIIDLDRKVFGAPIRKDLLQRVIIWQRDCLRQGTHSSKGRSEVRGTTRKWAPQKGRGKARVGSHRAPHFRGGGIAHGPKSRSHASDLPRQVQIFGLRSALTTKFVQNQFVIVEDLKLKSYKTRDLLSILNKNAWDPLADCRKQGHSILFLTMDHTKELDLASRNLQRVHALTANDVVEAGDVYNIMGHEMLIVDHKTVRQLEELLRPQ</sequence>
<dbReference type="InterPro" id="IPR023574">
    <property type="entry name" value="Ribosomal_uL4_dom_sf"/>
</dbReference>
<dbReference type="GO" id="GO:0003735">
    <property type="term" value="F:structural constituent of ribosome"/>
    <property type="evidence" value="ECO:0007669"/>
    <property type="project" value="InterPro"/>
</dbReference>
<organism evidence="6 7">
    <name type="scientific">Rhizophagus clarus</name>
    <dbReference type="NCBI Taxonomy" id="94130"/>
    <lineage>
        <taxon>Eukaryota</taxon>
        <taxon>Fungi</taxon>
        <taxon>Fungi incertae sedis</taxon>
        <taxon>Mucoromycota</taxon>
        <taxon>Glomeromycotina</taxon>
        <taxon>Glomeromycetes</taxon>
        <taxon>Glomerales</taxon>
        <taxon>Glomeraceae</taxon>
        <taxon>Rhizophagus</taxon>
    </lineage>
</organism>
<dbReference type="InterPro" id="IPR013005">
    <property type="entry name" value="Ribosomal_uL4-like"/>
</dbReference>
<dbReference type="Proteomes" id="UP000247702">
    <property type="component" value="Unassembled WGS sequence"/>
</dbReference>